<keyword evidence="3" id="KW-1185">Reference proteome</keyword>
<dbReference type="Pfam" id="PF05235">
    <property type="entry name" value="CHAD"/>
    <property type="match status" value="1"/>
</dbReference>
<dbReference type="InterPro" id="IPR038186">
    <property type="entry name" value="CHAD_dom_sf"/>
</dbReference>
<dbReference type="InterPro" id="IPR007899">
    <property type="entry name" value="CHAD_dom"/>
</dbReference>
<feature type="domain" description="CHAD" evidence="1">
    <location>
        <begin position="200"/>
        <end position="499"/>
    </location>
</feature>
<proteinExistence type="predicted"/>
<dbReference type="PANTHER" id="PTHR39339:SF1">
    <property type="entry name" value="CHAD DOMAIN-CONTAINING PROTEIN"/>
    <property type="match status" value="1"/>
</dbReference>
<evidence type="ECO:0000259" key="1">
    <source>
        <dbReference type="PROSITE" id="PS51708"/>
    </source>
</evidence>
<reference evidence="2" key="1">
    <citation type="submission" date="2020-09" db="EMBL/GenBank/DDBJ databases">
        <title>Pelobacter alkaliphilus sp. nov., a novel anaerobic arsenate-reducing bacterium from terrestrial mud volcano.</title>
        <authorList>
            <person name="Khomyakova M.A."/>
            <person name="Merkel A.Y."/>
            <person name="Slobodkin A.I."/>
        </authorList>
    </citation>
    <scope>NUCLEOTIDE SEQUENCE</scope>
    <source>
        <strain evidence="2">M08fum</strain>
    </source>
</reference>
<dbReference type="EMBL" id="JACWUN010000009">
    <property type="protein sequence ID" value="MBD1400860.1"/>
    <property type="molecule type" value="Genomic_DNA"/>
</dbReference>
<sequence length="504" mass="57962">MNYYLELKKSLSLSELAQLTRMKVCAERLEQRQLCVLDTVDWSIWMSDQVLLHVAGKRLELYDRDDQLRVAVHAKRWPSFITQLNDPLFEALNPLVCVRALLPQFSSQWQEQSSAFLNNDDKIVARATLYHLVDATPTTSFFLKIQSLRGYDQEAQAIVNDLNSVATACQSAITLKFLLKRCGLNPDPPATKPAFHLNPDQPTTEAVMGMVAELLRLARQQEEGLIADIDTEFTHQYRVNLRKARSLLSLFKKALPPKRYQTLRSELKKIAQATNRLRDLDVFLLDQDNYRAMLPTHFQPGLDDLFKRLKRRRQQVWRKVTVTLKKEDYLEHAQLLKLQLKEPPDLSARHSGMAIKKQVSRKILSQYQKIQRYGARIDAETPDEQVHEVRIEAKKLRYLLELFAELFSYDQLRRLIKALKKLQDNLGRFNDYSSQCLFLESLLSGAGIKTAERDAINGLIAVLYSKRQHERGQVVDMIAAFSGTEIAEQFQELFTDAAAQDGGS</sequence>
<accession>A0A8J6UIF8</accession>
<dbReference type="Proteomes" id="UP000632828">
    <property type="component" value="Unassembled WGS sequence"/>
</dbReference>
<gene>
    <name evidence="2" type="ORF">ICT70_09270</name>
</gene>
<comment type="caution">
    <text evidence="2">The sequence shown here is derived from an EMBL/GenBank/DDBJ whole genome shotgun (WGS) entry which is preliminary data.</text>
</comment>
<evidence type="ECO:0000313" key="3">
    <source>
        <dbReference type="Proteomes" id="UP000632828"/>
    </source>
</evidence>
<evidence type="ECO:0000313" key="2">
    <source>
        <dbReference type="EMBL" id="MBD1400860.1"/>
    </source>
</evidence>
<organism evidence="2 3">
    <name type="scientific">Pelovirga terrestris</name>
    <dbReference type="NCBI Taxonomy" id="2771352"/>
    <lineage>
        <taxon>Bacteria</taxon>
        <taxon>Pseudomonadati</taxon>
        <taxon>Thermodesulfobacteriota</taxon>
        <taxon>Desulfuromonadia</taxon>
        <taxon>Geobacterales</taxon>
        <taxon>Geobacteraceae</taxon>
        <taxon>Pelovirga</taxon>
    </lineage>
</organism>
<dbReference type="PANTHER" id="PTHR39339">
    <property type="entry name" value="SLR1444 PROTEIN"/>
    <property type="match status" value="1"/>
</dbReference>
<dbReference type="PROSITE" id="PS51708">
    <property type="entry name" value="CHAD"/>
    <property type="match status" value="1"/>
</dbReference>
<dbReference type="RefSeq" id="WP_191155837.1">
    <property type="nucleotide sequence ID" value="NZ_JACWUN010000009.1"/>
</dbReference>
<dbReference type="AlphaFoldDB" id="A0A8J6UIF8"/>
<protein>
    <submittedName>
        <fullName evidence="2">CHAD domain-containing protein</fullName>
    </submittedName>
</protein>
<dbReference type="SMART" id="SM00880">
    <property type="entry name" value="CHAD"/>
    <property type="match status" value="1"/>
</dbReference>
<name>A0A8J6UIF8_9BACT</name>
<dbReference type="Gene3D" id="1.40.20.10">
    <property type="entry name" value="CHAD domain"/>
    <property type="match status" value="1"/>
</dbReference>